<dbReference type="GO" id="GO:0010468">
    <property type="term" value="P:regulation of gene expression"/>
    <property type="evidence" value="ECO:0007669"/>
    <property type="project" value="TreeGrafter"/>
</dbReference>
<organism evidence="2 3">
    <name type="scientific">Peromyscus maniculatus bairdii</name>
    <name type="common">Prairie deer mouse</name>
    <dbReference type="NCBI Taxonomy" id="230844"/>
    <lineage>
        <taxon>Eukaryota</taxon>
        <taxon>Metazoa</taxon>
        <taxon>Chordata</taxon>
        <taxon>Craniata</taxon>
        <taxon>Vertebrata</taxon>
        <taxon>Euteleostomi</taxon>
        <taxon>Mammalia</taxon>
        <taxon>Eutheria</taxon>
        <taxon>Euarchontoglires</taxon>
        <taxon>Glires</taxon>
        <taxon>Rodentia</taxon>
        <taxon>Myomorpha</taxon>
        <taxon>Muroidea</taxon>
        <taxon>Cricetidae</taxon>
        <taxon>Neotominae</taxon>
        <taxon>Peromyscus</taxon>
    </lineage>
</organism>
<dbReference type="PANTHER" id="PTHR47733">
    <property type="entry name" value="ATAXIN-7 LIKE PROTEIN 3B, ATXN7L3B"/>
    <property type="match status" value="1"/>
</dbReference>
<proteinExistence type="predicted"/>
<dbReference type="Ensembl" id="ENSPEMT00000036349.1">
    <property type="protein sequence ID" value="ENSPEMP00000033836.1"/>
    <property type="gene ID" value="ENSPEMG00000030861.1"/>
</dbReference>
<protein>
    <submittedName>
        <fullName evidence="2">Uncharacterized protein</fullName>
    </submittedName>
</protein>
<evidence type="ECO:0000313" key="2">
    <source>
        <dbReference type="Ensembl" id="ENSPEMP00000033836.1"/>
    </source>
</evidence>
<accession>A0A8C8UMG5</accession>
<reference evidence="2" key="2">
    <citation type="submission" date="2025-08" db="UniProtKB">
        <authorList>
            <consortium name="Ensembl"/>
        </authorList>
    </citation>
    <scope>IDENTIFICATION</scope>
</reference>
<keyword evidence="3" id="KW-1185">Reference proteome</keyword>
<reference evidence="3" key="1">
    <citation type="submission" date="2018-10" db="EMBL/GenBank/DDBJ databases">
        <title>Improved assembly of the deer mouse Peromyscus maniculatus genome.</title>
        <authorList>
            <person name="Lassance J.-M."/>
            <person name="Hoekstra H.E."/>
        </authorList>
    </citation>
    <scope>NUCLEOTIDE SEQUENCE [LARGE SCALE GENOMIC DNA]</scope>
</reference>
<name>A0A8C8UMG5_PERMB</name>
<dbReference type="AlphaFoldDB" id="A0A8C8UMG5"/>
<evidence type="ECO:0000256" key="1">
    <source>
        <dbReference type="SAM" id="SignalP"/>
    </source>
</evidence>
<keyword evidence="1" id="KW-0732">Signal</keyword>
<feature type="signal peptide" evidence="1">
    <location>
        <begin position="1"/>
        <end position="16"/>
    </location>
</feature>
<feature type="chain" id="PRO_5034727892" evidence="1">
    <location>
        <begin position="17"/>
        <end position="100"/>
    </location>
</feature>
<evidence type="ECO:0000313" key="3">
    <source>
        <dbReference type="Proteomes" id="UP000694547"/>
    </source>
</evidence>
<reference evidence="2" key="3">
    <citation type="submission" date="2025-09" db="UniProtKB">
        <authorList>
            <consortium name="Ensembl"/>
        </authorList>
    </citation>
    <scope>IDENTIFICATION</scope>
</reference>
<dbReference type="Proteomes" id="UP000694547">
    <property type="component" value="Unassembled WGS sequence"/>
</dbReference>
<dbReference type="InterPro" id="IPR042933">
    <property type="entry name" value="ATXN7L3B"/>
</dbReference>
<dbReference type="PANTHER" id="PTHR47733:SF1">
    <property type="entry name" value="ATAXIN-7-LIKE PROTEIN 3B"/>
    <property type="match status" value="1"/>
</dbReference>
<sequence length="100" mass="11153">MFGRVGLCIYFHQLLGEVSLMTAGLETITQKICVHLIADSSCLRFCFEGHWEFKCDSFCLELSETHGMKDVGVQPIKDKGITPIDNIGEAGSGQCHHVHW</sequence>